<sequence>MCHRVVCSCSKVAAALSNTIDKCEALLCSVLGVHSESARTNRKSPMYLDVLAPPELNTSWNNKNRFSTGYHRCVRSDGPEIHHPHPE</sequence>
<protein>
    <submittedName>
        <fullName evidence="1">Uncharacterized protein</fullName>
    </submittedName>
</protein>
<accession>A0A8J2JTU2</accession>
<reference evidence="1" key="1">
    <citation type="submission" date="2021-06" db="EMBL/GenBank/DDBJ databases">
        <authorList>
            <person name="Hodson N. C."/>
            <person name="Mongue J. A."/>
            <person name="Jaron S. K."/>
        </authorList>
    </citation>
    <scope>NUCLEOTIDE SEQUENCE</scope>
</reference>
<comment type="caution">
    <text evidence="1">The sequence shown here is derived from an EMBL/GenBank/DDBJ whole genome shotgun (WGS) entry which is preliminary data.</text>
</comment>
<keyword evidence="2" id="KW-1185">Reference proteome</keyword>
<gene>
    <name evidence="1" type="ORF">AFUS01_LOCUS12781</name>
</gene>
<dbReference type="EMBL" id="CAJVCH010101849">
    <property type="protein sequence ID" value="CAG7723713.1"/>
    <property type="molecule type" value="Genomic_DNA"/>
</dbReference>
<proteinExistence type="predicted"/>
<organism evidence="1 2">
    <name type="scientific">Allacma fusca</name>
    <dbReference type="NCBI Taxonomy" id="39272"/>
    <lineage>
        <taxon>Eukaryota</taxon>
        <taxon>Metazoa</taxon>
        <taxon>Ecdysozoa</taxon>
        <taxon>Arthropoda</taxon>
        <taxon>Hexapoda</taxon>
        <taxon>Collembola</taxon>
        <taxon>Symphypleona</taxon>
        <taxon>Sminthuridae</taxon>
        <taxon>Allacma</taxon>
    </lineage>
</organism>
<evidence type="ECO:0000313" key="2">
    <source>
        <dbReference type="Proteomes" id="UP000708208"/>
    </source>
</evidence>
<evidence type="ECO:0000313" key="1">
    <source>
        <dbReference type="EMBL" id="CAG7723713.1"/>
    </source>
</evidence>
<name>A0A8J2JTU2_9HEXA</name>
<dbReference type="AlphaFoldDB" id="A0A8J2JTU2"/>
<dbReference type="Proteomes" id="UP000708208">
    <property type="component" value="Unassembled WGS sequence"/>
</dbReference>